<dbReference type="Pfam" id="PF00083">
    <property type="entry name" value="Sugar_tr"/>
    <property type="match status" value="2"/>
</dbReference>
<dbReference type="PRINTS" id="PR00171">
    <property type="entry name" value="SUGRTRNSPORT"/>
</dbReference>
<dbReference type="InterPro" id="IPR036259">
    <property type="entry name" value="MFS_trans_sf"/>
</dbReference>
<reference evidence="9" key="1">
    <citation type="journal article" date="2018" name="Proc. Natl. Acad. Sci. U.S.A.">
        <title>Phylogenomics and the evolution of hemipteroid insects.</title>
        <authorList>
            <person name="Johnson K.P."/>
            <person name="Dietrich C.H."/>
            <person name="Friedrich F."/>
            <person name="Beutel R.G."/>
            <person name="Wipfler B."/>
            <person name="Peters R.S."/>
            <person name="Allen J.M."/>
            <person name="Petersen M."/>
            <person name="Donath A."/>
            <person name="Walden K.K."/>
            <person name="Kozlov A.M."/>
            <person name="Podsiadlowski L."/>
            <person name="Mayer C."/>
            <person name="Meusemann K."/>
            <person name="Vasilikopoulos A."/>
            <person name="Waterhouse R.M."/>
            <person name="Cameron S.L."/>
            <person name="Weirauch C."/>
            <person name="Swanson D.R."/>
            <person name="Percy D.M."/>
            <person name="Hardy N.B."/>
            <person name="Terry I."/>
            <person name="Liu S."/>
            <person name="Zhou X."/>
            <person name="Misof B."/>
            <person name="Robertson H.M."/>
            <person name="Yoshizawa K."/>
        </authorList>
    </citation>
    <scope>NUCLEOTIDE SEQUENCE</scope>
    <source>
        <tissue evidence="9">Whole organism</tissue>
    </source>
</reference>
<dbReference type="SUPFAM" id="SSF103473">
    <property type="entry name" value="MFS general substrate transporter"/>
    <property type="match status" value="1"/>
</dbReference>
<keyword evidence="3 6" id="KW-1133">Transmembrane helix</keyword>
<feature type="transmembrane region" description="Helical" evidence="6">
    <location>
        <begin position="349"/>
        <end position="371"/>
    </location>
</feature>
<feature type="transmembrane region" description="Helical" evidence="6">
    <location>
        <begin position="378"/>
        <end position="399"/>
    </location>
</feature>
<dbReference type="AlphaFoldDB" id="A0A9C6XDB9"/>
<organism evidence="8 9">
    <name type="scientific">Frankliniella occidentalis</name>
    <name type="common">Western flower thrips</name>
    <name type="synonym">Euthrips occidentalis</name>
    <dbReference type="NCBI Taxonomy" id="133901"/>
    <lineage>
        <taxon>Eukaryota</taxon>
        <taxon>Metazoa</taxon>
        <taxon>Ecdysozoa</taxon>
        <taxon>Arthropoda</taxon>
        <taxon>Hexapoda</taxon>
        <taxon>Insecta</taxon>
        <taxon>Pterygota</taxon>
        <taxon>Neoptera</taxon>
        <taxon>Paraneoptera</taxon>
        <taxon>Thysanoptera</taxon>
        <taxon>Terebrantia</taxon>
        <taxon>Thripoidea</taxon>
        <taxon>Thripidae</taxon>
        <taxon>Frankliniella</taxon>
    </lineage>
</organism>
<sequence>MSPSVWSERSEGSERAPLLRLPLPGASRTPGAPEGVVERDSQWRQHMAAILGTLLSVSAGTVLGWTSPALPLLGLPEQAEAWVGSLAPLAALLAALPAGMLADRLGRRRLLIWLGLPYLLGFVMLAFASSSRLWLVYLGRLTCGVSMGASTLVLPLYCDELAEDRIRGALGVYLDLNMTVGILFVYVLGAYLTVFWMSLACAAVPLVFLCTFPLMPESPVHLLAKGRHREASESMAFLRPNRDFGPEMAVMQKMVDEAAERERKRSRVYSNGVSGATELAATKEGALPSPTAPAPPPPPPGPADPPAPATRRAVCLVLGLMGFQQLCGINAIIFYTVDIFQAAGSSVSPWVATMVVGVVQVAASVVSFAVVDRLGRRVLLASSCALMALSLALLAAYFYPGSPLRAWGALPVTALSVYIFFYSWGFGPLPWFMMAELLPVDAKEWGTAAAIATNWALVFLVTNTFQGFVEATGRSATYAMFSGVCVAGLAFVALLIPETKGRSQEDIQAMLQEGRVT</sequence>
<dbReference type="Proteomes" id="UP000504606">
    <property type="component" value="Unplaced"/>
</dbReference>
<proteinExistence type="predicted"/>
<dbReference type="RefSeq" id="XP_052133043.1">
    <property type="nucleotide sequence ID" value="XM_052277083.1"/>
</dbReference>
<evidence type="ECO:0000259" key="7">
    <source>
        <dbReference type="PROSITE" id="PS50850"/>
    </source>
</evidence>
<dbReference type="InterPro" id="IPR005829">
    <property type="entry name" value="Sugar_transporter_CS"/>
</dbReference>
<evidence type="ECO:0000256" key="4">
    <source>
        <dbReference type="ARBA" id="ARBA00023136"/>
    </source>
</evidence>
<keyword evidence="8" id="KW-1185">Reference proteome</keyword>
<dbReference type="GO" id="GO:0016020">
    <property type="term" value="C:membrane"/>
    <property type="evidence" value="ECO:0007669"/>
    <property type="project" value="UniProtKB-SubCell"/>
</dbReference>
<feature type="transmembrane region" description="Helical" evidence="6">
    <location>
        <begin position="405"/>
        <end position="424"/>
    </location>
</feature>
<feature type="transmembrane region" description="Helical" evidence="6">
    <location>
        <begin position="79"/>
        <end position="98"/>
    </location>
</feature>
<evidence type="ECO:0000256" key="2">
    <source>
        <dbReference type="ARBA" id="ARBA00022692"/>
    </source>
</evidence>
<evidence type="ECO:0000256" key="1">
    <source>
        <dbReference type="ARBA" id="ARBA00004141"/>
    </source>
</evidence>
<feature type="transmembrane region" description="Helical" evidence="6">
    <location>
        <begin position="477"/>
        <end position="496"/>
    </location>
</feature>
<dbReference type="GeneID" id="113211748"/>
<feature type="compositionally biased region" description="Pro residues" evidence="5">
    <location>
        <begin position="290"/>
        <end position="307"/>
    </location>
</feature>
<comment type="subcellular location">
    <subcellularLocation>
        <location evidence="1">Membrane</location>
        <topology evidence="1">Multi-pass membrane protein</topology>
    </subcellularLocation>
</comment>
<name>A0A9C6XDB9_FRAOC</name>
<feature type="transmembrane region" description="Helical" evidence="6">
    <location>
        <begin position="48"/>
        <end position="67"/>
    </location>
</feature>
<feature type="transmembrane region" description="Helical" evidence="6">
    <location>
        <begin position="110"/>
        <end position="128"/>
    </location>
</feature>
<dbReference type="InterPro" id="IPR050549">
    <property type="entry name" value="MFS_Trehalose_Transporter"/>
</dbReference>
<dbReference type="PROSITE" id="PS50850">
    <property type="entry name" value="MFS"/>
    <property type="match status" value="1"/>
</dbReference>
<feature type="region of interest" description="Disordered" evidence="5">
    <location>
        <begin position="285"/>
        <end position="307"/>
    </location>
</feature>
<dbReference type="KEGG" id="foc:113211748"/>
<evidence type="ECO:0000256" key="6">
    <source>
        <dbReference type="SAM" id="Phobius"/>
    </source>
</evidence>
<dbReference type="InterPro" id="IPR005828">
    <property type="entry name" value="MFS_sugar_transport-like"/>
</dbReference>
<evidence type="ECO:0000256" key="5">
    <source>
        <dbReference type="SAM" id="MobiDB-lite"/>
    </source>
</evidence>
<feature type="transmembrane region" description="Helical" evidence="6">
    <location>
        <begin position="445"/>
        <end position="465"/>
    </location>
</feature>
<evidence type="ECO:0000256" key="3">
    <source>
        <dbReference type="ARBA" id="ARBA00022989"/>
    </source>
</evidence>
<evidence type="ECO:0000313" key="9">
    <source>
        <dbReference type="RefSeq" id="XP_052133043.1"/>
    </source>
</evidence>
<dbReference type="GO" id="GO:0022857">
    <property type="term" value="F:transmembrane transporter activity"/>
    <property type="evidence" value="ECO:0007669"/>
    <property type="project" value="InterPro"/>
</dbReference>
<protein>
    <submittedName>
        <fullName evidence="9">Facilitated trehalose transporter Tret1-like</fullName>
    </submittedName>
</protein>
<feature type="transmembrane region" description="Helical" evidence="6">
    <location>
        <begin position="313"/>
        <end position="337"/>
    </location>
</feature>
<dbReference type="InterPro" id="IPR003663">
    <property type="entry name" value="Sugar/inositol_transpt"/>
</dbReference>
<gene>
    <name evidence="9" type="primary">LOC113211748</name>
</gene>
<accession>A0A9C6XDB9</accession>
<reference evidence="9" key="2">
    <citation type="submission" date="2025-08" db="UniProtKB">
        <authorList>
            <consortium name="RefSeq"/>
        </authorList>
    </citation>
    <scope>IDENTIFICATION</scope>
    <source>
        <tissue evidence="9">Whole organism</tissue>
    </source>
</reference>
<keyword evidence="2 6" id="KW-0812">Transmembrane</keyword>
<feature type="transmembrane region" description="Helical" evidence="6">
    <location>
        <begin position="134"/>
        <end position="158"/>
    </location>
</feature>
<dbReference type="OrthoDB" id="6612291at2759"/>
<dbReference type="PANTHER" id="PTHR48021">
    <property type="match status" value="1"/>
</dbReference>
<evidence type="ECO:0000313" key="8">
    <source>
        <dbReference type="Proteomes" id="UP000504606"/>
    </source>
</evidence>
<dbReference type="InterPro" id="IPR020846">
    <property type="entry name" value="MFS_dom"/>
</dbReference>
<dbReference type="PROSITE" id="PS00216">
    <property type="entry name" value="SUGAR_TRANSPORT_1"/>
    <property type="match status" value="2"/>
</dbReference>
<feature type="transmembrane region" description="Helical" evidence="6">
    <location>
        <begin position="170"/>
        <end position="188"/>
    </location>
</feature>
<feature type="region of interest" description="Disordered" evidence="5">
    <location>
        <begin position="1"/>
        <end position="38"/>
    </location>
</feature>
<feature type="transmembrane region" description="Helical" evidence="6">
    <location>
        <begin position="194"/>
        <end position="215"/>
    </location>
</feature>
<keyword evidence="4 6" id="KW-0472">Membrane</keyword>
<dbReference type="PANTHER" id="PTHR48021:SF1">
    <property type="entry name" value="GH07001P-RELATED"/>
    <property type="match status" value="1"/>
</dbReference>
<feature type="domain" description="Major facilitator superfamily (MFS) profile" evidence="7">
    <location>
        <begin position="45"/>
        <end position="500"/>
    </location>
</feature>
<dbReference type="Gene3D" id="1.20.1250.20">
    <property type="entry name" value="MFS general substrate transporter like domains"/>
    <property type="match status" value="1"/>
</dbReference>